<proteinExistence type="predicted"/>
<dbReference type="GO" id="GO:0006357">
    <property type="term" value="P:regulation of transcription by RNA polymerase II"/>
    <property type="evidence" value="ECO:0007669"/>
    <property type="project" value="InterPro"/>
</dbReference>
<organism evidence="2 3">
    <name type="scientific">Babesia gibsoni</name>
    <dbReference type="NCBI Taxonomy" id="33632"/>
    <lineage>
        <taxon>Eukaryota</taxon>
        <taxon>Sar</taxon>
        <taxon>Alveolata</taxon>
        <taxon>Apicomplexa</taxon>
        <taxon>Aconoidasida</taxon>
        <taxon>Piroplasmida</taxon>
        <taxon>Babesiidae</taxon>
        <taxon>Babesia</taxon>
    </lineage>
</organism>
<dbReference type="InterPro" id="IPR043198">
    <property type="entry name" value="Cyclin/Ssn8"/>
</dbReference>
<dbReference type="SUPFAM" id="SSF47954">
    <property type="entry name" value="Cyclin-like"/>
    <property type="match status" value="2"/>
</dbReference>
<dbReference type="AlphaFoldDB" id="A0AAD8LKX8"/>
<keyword evidence="1" id="KW-0732">Signal</keyword>
<evidence type="ECO:0000313" key="2">
    <source>
        <dbReference type="EMBL" id="KAK1443512.1"/>
    </source>
</evidence>
<keyword evidence="3" id="KW-1185">Reference proteome</keyword>
<evidence type="ECO:0008006" key="4">
    <source>
        <dbReference type="Google" id="ProtNLM"/>
    </source>
</evidence>
<dbReference type="EMBL" id="JAVEPI010000002">
    <property type="protein sequence ID" value="KAK1443512.1"/>
    <property type="molecule type" value="Genomic_DNA"/>
</dbReference>
<accession>A0AAD8LKX8</accession>
<feature type="chain" id="PRO_5042230835" description="Cyclin N-terminal domain-containing protein" evidence="1">
    <location>
        <begin position="19"/>
        <end position="702"/>
    </location>
</feature>
<evidence type="ECO:0000313" key="3">
    <source>
        <dbReference type="Proteomes" id="UP001230268"/>
    </source>
</evidence>
<dbReference type="Proteomes" id="UP001230268">
    <property type="component" value="Unassembled WGS sequence"/>
</dbReference>
<dbReference type="Gene3D" id="1.10.472.10">
    <property type="entry name" value="Cyclin-like"/>
    <property type="match status" value="1"/>
</dbReference>
<dbReference type="PANTHER" id="PTHR10026">
    <property type="entry name" value="CYCLIN"/>
    <property type="match status" value="1"/>
</dbReference>
<sequence>MMLWYLLLMFGVLNTSYTINEHHRKNSPQSNLIQSSQLLKDITHEDVDDFGSQTRDVDLGCNFSSETINGFPSFSKDNEGTLCALHLGERTTSFIYYCDGLSKPTDCPNNINHIYGEAPLITFFEQSRVTAVGPKLSHSTSQRFNDDDEDQRRVFNPVYMASNGHSTDHLIRVFENNGRFEDDDDSDEEPLEQRFCNFIEMDGEKWPRFHGTKDNPTICEVPLIGKPALFTYACSGVSHPWNCPHSMIYQGYTVMLTSLFYQVTVHSSDTVDDHNSLLYTTLASKNKLPIDAHCTCESFDGTTYTMRLYSRLMDIVSLRLVNSSRMKSSQEEEVNTKEWTPLKRHKTDNDVASSDGESSAVWIDLDLRYSPERGSPASKAGLRESLKNRFYLASQFLPFVSLEADDYEDVCAYRTAETLVKVCRVLELSYAVTLTGLVYLQMYKNSSKRWREIAHNDSGDETSPRKMGCRDQLLIAGACILLAWKYREDGIGGSKSSRKIFELSSALYKIYAVQSKKCSGVPSVSGWMLQDEGNEINKLKTQIIEHESHLLQSLDYHIGPIPLPHKLIPAYVRKFLIATAGDISDLQEVAERMDDLVGVLVLDCYKTQICLDYTPGDILSACIFKAACLLSVAGIYTAIFSPDTPDRKFTDHATDMESRLNKFFSFIGHSVTTTDRILHCLWDIRRYSKLFKEDDKGEHSPS</sequence>
<feature type="signal peptide" evidence="1">
    <location>
        <begin position="1"/>
        <end position="18"/>
    </location>
</feature>
<evidence type="ECO:0000256" key="1">
    <source>
        <dbReference type="SAM" id="SignalP"/>
    </source>
</evidence>
<name>A0AAD8LKX8_BABGI</name>
<comment type="caution">
    <text evidence="2">The sequence shown here is derived from an EMBL/GenBank/DDBJ whole genome shotgun (WGS) entry which is preliminary data.</text>
</comment>
<gene>
    <name evidence="2" type="ORF">BgAZ_203880</name>
</gene>
<reference evidence="2" key="1">
    <citation type="submission" date="2023-08" db="EMBL/GenBank/DDBJ databases">
        <title>Draft sequence of the Babesia gibsoni genome.</title>
        <authorList>
            <person name="Yamagishi J.Y."/>
            <person name="Xuan X.X."/>
        </authorList>
    </citation>
    <scope>NUCLEOTIDE SEQUENCE</scope>
    <source>
        <strain evidence="2">Azabu</strain>
    </source>
</reference>
<dbReference type="InterPro" id="IPR036915">
    <property type="entry name" value="Cyclin-like_sf"/>
</dbReference>
<protein>
    <recommendedName>
        <fullName evidence="4">Cyclin N-terminal domain-containing protein</fullName>
    </recommendedName>
</protein>
<dbReference type="GO" id="GO:0016538">
    <property type="term" value="F:cyclin-dependent protein serine/threonine kinase regulator activity"/>
    <property type="evidence" value="ECO:0007669"/>
    <property type="project" value="InterPro"/>
</dbReference>